<feature type="transmembrane region" description="Helical" evidence="9">
    <location>
        <begin position="94"/>
        <end position="113"/>
    </location>
</feature>
<dbReference type="Pfam" id="PF04290">
    <property type="entry name" value="DctQ"/>
    <property type="match status" value="1"/>
</dbReference>
<keyword evidence="5 9" id="KW-0812">Transmembrane</keyword>
<feature type="transmembrane region" description="Helical" evidence="9">
    <location>
        <begin position="133"/>
        <end position="155"/>
    </location>
</feature>
<dbReference type="InterPro" id="IPR007387">
    <property type="entry name" value="TRAP_DctQ"/>
</dbReference>
<keyword evidence="4 9" id="KW-0997">Cell inner membrane</keyword>
<dbReference type="RefSeq" id="WP_022983746.1">
    <property type="nucleotide sequence ID" value="NZ_QYYA01000006.1"/>
</dbReference>
<dbReference type="PANTHER" id="PTHR35011:SF10">
    <property type="entry name" value="TRAP TRANSPORTER SMALL PERMEASE PROTEIN"/>
    <property type="match status" value="1"/>
</dbReference>
<evidence type="ECO:0000259" key="10">
    <source>
        <dbReference type="Pfam" id="PF04290"/>
    </source>
</evidence>
<protein>
    <recommendedName>
        <fullName evidence="9">TRAP transporter small permease protein</fullName>
    </recommendedName>
</protein>
<comment type="function">
    <text evidence="9">Part of the tripartite ATP-independent periplasmic (TRAP) transport system.</text>
</comment>
<feature type="transmembrane region" description="Helical" evidence="9">
    <location>
        <begin position="21"/>
        <end position="43"/>
    </location>
</feature>
<keyword evidence="12" id="KW-1185">Reference proteome</keyword>
<name>A0A418XU02_9GAMM</name>
<evidence type="ECO:0000256" key="6">
    <source>
        <dbReference type="ARBA" id="ARBA00022989"/>
    </source>
</evidence>
<dbReference type="InterPro" id="IPR055348">
    <property type="entry name" value="DctQ"/>
</dbReference>
<comment type="caution">
    <text evidence="11">The sequence shown here is derived from an EMBL/GenBank/DDBJ whole genome shotgun (WGS) entry which is preliminary data.</text>
</comment>
<gene>
    <name evidence="11" type="ORF">D4A39_15425</name>
</gene>
<evidence type="ECO:0000256" key="1">
    <source>
        <dbReference type="ARBA" id="ARBA00004429"/>
    </source>
</evidence>
<reference evidence="11 12" key="1">
    <citation type="submission" date="2018-09" db="EMBL/GenBank/DDBJ databases">
        <title>Alcanivorax profundi sp. nov., isolated from 1000 m-depth seawater of the Mariana Trench.</title>
        <authorList>
            <person name="Liu J."/>
        </authorList>
    </citation>
    <scope>NUCLEOTIDE SEQUENCE [LARGE SCALE GENOMIC DNA]</scope>
    <source>
        <strain evidence="11 12">MTEO17</strain>
    </source>
</reference>
<dbReference type="OrthoDB" id="5465095at2"/>
<dbReference type="AlphaFoldDB" id="A0A418XU02"/>
<dbReference type="PANTHER" id="PTHR35011">
    <property type="entry name" value="2,3-DIKETO-L-GULONATE TRAP TRANSPORTER SMALL PERMEASE PROTEIN YIAM"/>
    <property type="match status" value="1"/>
</dbReference>
<evidence type="ECO:0000256" key="5">
    <source>
        <dbReference type="ARBA" id="ARBA00022692"/>
    </source>
</evidence>
<keyword evidence="3" id="KW-1003">Cell membrane</keyword>
<feature type="transmembrane region" description="Helical" evidence="9">
    <location>
        <begin position="55"/>
        <end position="73"/>
    </location>
</feature>
<evidence type="ECO:0000256" key="4">
    <source>
        <dbReference type="ARBA" id="ARBA00022519"/>
    </source>
</evidence>
<comment type="subunit">
    <text evidence="9">The complex comprises the extracytoplasmic solute receptor protein and the two transmembrane proteins.</text>
</comment>
<dbReference type="GO" id="GO:0015740">
    <property type="term" value="P:C4-dicarboxylate transport"/>
    <property type="evidence" value="ECO:0007669"/>
    <property type="project" value="TreeGrafter"/>
</dbReference>
<organism evidence="11 12">
    <name type="scientific">Alcanivorax profundi</name>
    <dbReference type="NCBI Taxonomy" id="2338368"/>
    <lineage>
        <taxon>Bacteria</taxon>
        <taxon>Pseudomonadati</taxon>
        <taxon>Pseudomonadota</taxon>
        <taxon>Gammaproteobacteria</taxon>
        <taxon>Oceanospirillales</taxon>
        <taxon>Alcanivoracaceae</taxon>
        <taxon>Alcanivorax</taxon>
    </lineage>
</organism>
<evidence type="ECO:0000256" key="8">
    <source>
        <dbReference type="ARBA" id="ARBA00038436"/>
    </source>
</evidence>
<evidence type="ECO:0000256" key="7">
    <source>
        <dbReference type="ARBA" id="ARBA00023136"/>
    </source>
</evidence>
<feature type="domain" description="Tripartite ATP-independent periplasmic transporters DctQ component" evidence="10">
    <location>
        <begin position="31"/>
        <end position="162"/>
    </location>
</feature>
<evidence type="ECO:0000256" key="3">
    <source>
        <dbReference type="ARBA" id="ARBA00022475"/>
    </source>
</evidence>
<comment type="subcellular location">
    <subcellularLocation>
        <location evidence="1 9">Cell inner membrane</location>
        <topology evidence="1 9">Multi-pass membrane protein</topology>
    </subcellularLocation>
</comment>
<sequence length="194" mass="21190">MQQTLLRLLEGVDRGLRLLEQCVVGGCILAMALLMSAHVVGQAVVGEGIPGTYEITKMLILGITFVGLGYAARQARHIRMSAIYEQLNDPSRKGLQILIAAGTAALMFFFAWKSGQYVMDIYERGRVSASLQIPMWTVYTTLPAGFVLAGIQYLLTIVRNLTTEGVWRSFTEKDVYASVPEQGGHDKGQGDASC</sequence>
<accession>A0A418XU02</accession>
<keyword evidence="7 9" id="KW-0472">Membrane</keyword>
<keyword evidence="6 9" id="KW-1133">Transmembrane helix</keyword>
<dbReference type="Proteomes" id="UP000283734">
    <property type="component" value="Unassembled WGS sequence"/>
</dbReference>
<dbReference type="GO" id="GO:0005886">
    <property type="term" value="C:plasma membrane"/>
    <property type="evidence" value="ECO:0007669"/>
    <property type="project" value="UniProtKB-SubCell"/>
</dbReference>
<evidence type="ECO:0000313" key="11">
    <source>
        <dbReference type="EMBL" id="RJG16181.1"/>
    </source>
</evidence>
<evidence type="ECO:0000256" key="9">
    <source>
        <dbReference type="RuleBase" id="RU369079"/>
    </source>
</evidence>
<dbReference type="EMBL" id="QYYA01000006">
    <property type="protein sequence ID" value="RJG16181.1"/>
    <property type="molecule type" value="Genomic_DNA"/>
</dbReference>
<proteinExistence type="inferred from homology"/>
<evidence type="ECO:0000313" key="12">
    <source>
        <dbReference type="Proteomes" id="UP000283734"/>
    </source>
</evidence>
<keyword evidence="2 9" id="KW-0813">Transport</keyword>
<dbReference type="GO" id="GO:0022857">
    <property type="term" value="F:transmembrane transporter activity"/>
    <property type="evidence" value="ECO:0007669"/>
    <property type="project" value="UniProtKB-UniRule"/>
</dbReference>
<evidence type="ECO:0000256" key="2">
    <source>
        <dbReference type="ARBA" id="ARBA00022448"/>
    </source>
</evidence>
<comment type="similarity">
    <text evidence="8 9">Belongs to the TRAP transporter small permease family.</text>
</comment>